<dbReference type="InterPro" id="IPR051866">
    <property type="entry name" value="Intracell_Sig-Traffick_Protein"/>
</dbReference>
<dbReference type="InterPro" id="IPR007330">
    <property type="entry name" value="MIT_dom"/>
</dbReference>
<feature type="domain" description="Protein kinase" evidence="2">
    <location>
        <begin position="781"/>
        <end position="1051"/>
    </location>
</feature>
<dbReference type="Pfam" id="PF04212">
    <property type="entry name" value="MIT"/>
    <property type="match status" value="1"/>
</dbReference>
<reference evidence="5" key="1">
    <citation type="submission" date="2020-01" db="EMBL/GenBank/DDBJ databases">
        <title>Draft genome sequence of the Termite Coptotermes fromosanus.</title>
        <authorList>
            <person name="Itakura S."/>
            <person name="Yosikawa Y."/>
            <person name="Umezawa K."/>
        </authorList>
    </citation>
    <scope>NUCLEOTIDE SEQUENCE [LARGE SCALE GENOMIC DNA]</scope>
</reference>
<dbReference type="InterPro" id="IPR036871">
    <property type="entry name" value="PX_dom_sf"/>
</dbReference>
<evidence type="ECO:0000259" key="3">
    <source>
        <dbReference type="PROSITE" id="PS50195"/>
    </source>
</evidence>
<gene>
    <name evidence="4" type="ORF">Cfor_12763</name>
</gene>
<feature type="compositionally biased region" description="Low complexity" evidence="1">
    <location>
        <begin position="290"/>
        <end position="300"/>
    </location>
</feature>
<dbReference type="SUPFAM" id="SSF56112">
    <property type="entry name" value="Protein kinase-like (PK-like)"/>
    <property type="match status" value="1"/>
</dbReference>
<evidence type="ECO:0000313" key="5">
    <source>
        <dbReference type="Proteomes" id="UP000502823"/>
    </source>
</evidence>
<dbReference type="FunCoup" id="A0A6L2PQA2">
    <property type="interactions" value="1132"/>
</dbReference>
<dbReference type="Gene3D" id="3.30.1520.10">
    <property type="entry name" value="Phox-like domain"/>
    <property type="match status" value="1"/>
</dbReference>
<dbReference type="SUPFAM" id="SSF64268">
    <property type="entry name" value="PX domain"/>
    <property type="match status" value="1"/>
</dbReference>
<evidence type="ECO:0000256" key="1">
    <source>
        <dbReference type="SAM" id="MobiDB-lite"/>
    </source>
</evidence>
<dbReference type="OrthoDB" id="1278353at2759"/>
<dbReference type="InterPro" id="IPR011009">
    <property type="entry name" value="Kinase-like_dom_sf"/>
</dbReference>
<sequence length="1237" mass="137421">MVKGFESHLKVFPKGSPEAVTKVIVWKRYNDFKKLHKELKTKHQKLYLQDKFPVFAKAKFFGRFEDDVIEERRKCAVALLEFIGNHPPLFTSNVFVKFFESGYSIEDEHNDKPSFTQMPALAVPGGNTILEPCVVHPEPPNIKKNKTDAEGQGGNIRQKVGLEAEGPMLKLGGTWQFPQQADSISLSSHSSDEGTNFTDTDSTSALSGSGISSPLQSADLQFFDPLQQTPTKQPLQNSQHEHEKKVLHTQVSDSWLLSLSPCLENSQSGICVDGGIQQQNSSPTICQGKSSSSVEATHSSSQEKGQYSWQLPESKPSSKLWHDVYLKRHSPQTDLSSRSLAARNQGFEACPAPGSVSQERADYVVEAATYVEQAQLCEAKGDYDASFAFYKTGIACLLGGVQGDRDIKRKQVVREKTAQYLLQAEKIYNQHLASKSAELSLWDPKSSMHLQRPLSELQFYKVLGVINTIMLVLNTLEDRCYVMKVLHKSSCPVSDLKCSIVPQDVPYMVKLHGYFETDSAVFLLLQHASGGKLWEHVGSYFQSLPSTPVHELTMGNAYLGKKLIQDEVSEVRTNSAHLADRDGSPPDDSEDVPVFDDTDSISSPDQSYLELIRDYASTATKKLFRFGEELYNNGLSRVGNQESCIQGSKPCDEVSGKYVFDIQELNRELENNALMSKFEEGDSSSQLPDTVQTVAQEHMNNSVSHLVPDILPQEPTFLLSWKNLESLDTTSLVENSQKLLESVNKTLLSSDTVVGQLKNETTAVEADTVGLTDRSKKNMDIISITFLSNGDCTTLTVKEETTALKGPGTNECGDTVSIVQCKPEDASLAGSTLRKERKLSVGRRCSFAAHAKMPLERHFSSDDVFEGHGRGLSGSLDQTQQFSRLQSMMDRPKLRLPEANIRMWAAELVVVLDALHQWGIICRDLRPDNVLLGDKGHILLTYMCHWADVDSEVSAEAIERLYAAPEVNGIFQLTPAADWWSFGALTFELLTGKSLLSCHPGGIHSHTILNIPEYISDEAKSFLKELLRHNPQARLGSGVNGLQELKAHPFFDGVDWEVGNAYVELQNMFNFVCCCKVTLPFSNIELGKFLVLCLVLWHGVSVCNAGRKSMYVHVMGINGYKEALWNCHKTSFFSLNMCSVSIFALYVEALICENLPCKLSLTRYRQRELVLLRTTGGQDLMVPLVSAVCLETAFTAMCWPGGCYMYGSLRVLLVQHFWLYSGAFPDLSELLVASIAA</sequence>
<dbReference type="Proteomes" id="UP000502823">
    <property type="component" value="Unassembled WGS sequence"/>
</dbReference>
<proteinExistence type="predicted"/>
<organism evidence="4 5">
    <name type="scientific">Coptotermes formosanus</name>
    <name type="common">Formosan subterranean termite</name>
    <dbReference type="NCBI Taxonomy" id="36987"/>
    <lineage>
        <taxon>Eukaryota</taxon>
        <taxon>Metazoa</taxon>
        <taxon>Ecdysozoa</taxon>
        <taxon>Arthropoda</taxon>
        <taxon>Hexapoda</taxon>
        <taxon>Insecta</taxon>
        <taxon>Pterygota</taxon>
        <taxon>Neoptera</taxon>
        <taxon>Polyneoptera</taxon>
        <taxon>Dictyoptera</taxon>
        <taxon>Blattodea</taxon>
        <taxon>Blattoidea</taxon>
        <taxon>Termitoidae</taxon>
        <taxon>Rhinotermitidae</taxon>
        <taxon>Coptotermes</taxon>
    </lineage>
</organism>
<dbReference type="InterPro" id="IPR000719">
    <property type="entry name" value="Prot_kinase_dom"/>
</dbReference>
<dbReference type="PANTHER" id="PTHR15508">
    <property type="entry name" value="RIBOSOMAL PROTEIN S6 KINASE"/>
    <property type="match status" value="1"/>
</dbReference>
<feature type="region of interest" description="Disordered" evidence="1">
    <location>
        <begin position="183"/>
        <end position="211"/>
    </location>
</feature>
<comment type="caution">
    <text evidence="4">The sequence shown here is derived from an EMBL/GenBank/DDBJ whole genome shotgun (WGS) entry which is preliminary data.</text>
</comment>
<evidence type="ECO:0008006" key="6">
    <source>
        <dbReference type="Google" id="ProtNLM"/>
    </source>
</evidence>
<dbReference type="EMBL" id="BLKM01011269">
    <property type="protein sequence ID" value="GFG32655.1"/>
    <property type="molecule type" value="Genomic_DNA"/>
</dbReference>
<dbReference type="PROSITE" id="PS50195">
    <property type="entry name" value="PX"/>
    <property type="match status" value="1"/>
</dbReference>
<dbReference type="GO" id="GO:0035091">
    <property type="term" value="F:phosphatidylinositol binding"/>
    <property type="evidence" value="ECO:0007669"/>
    <property type="project" value="InterPro"/>
</dbReference>
<accession>A0A6L2PQA2</accession>
<dbReference type="Gene3D" id="1.20.58.80">
    <property type="entry name" value="Phosphotransferase system, lactose/cellobiose-type IIA subunit"/>
    <property type="match status" value="1"/>
</dbReference>
<feature type="domain" description="PX" evidence="3">
    <location>
        <begin position="1"/>
        <end position="106"/>
    </location>
</feature>
<feature type="region of interest" description="Disordered" evidence="1">
    <location>
        <begin position="281"/>
        <end position="314"/>
    </location>
</feature>
<feature type="compositionally biased region" description="Acidic residues" evidence="1">
    <location>
        <begin position="585"/>
        <end position="599"/>
    </location>
</feature>
<dbReference type="CDD" id="cd02677">
    <property type="entry name" value="MIT_SNX15"/>
    <property type="match status" value="1"/>
</dbReference>
<evidence type="ECO:0000259" key="2">
    <source>
        <dbReference type="PROSITE" id="PS50011"/>
    </source>
</evidence>
<dbReference type="GO" id="GO:0005524">
    <property type="term" value="F:ATP binding"/>
    <property type="evidence" value="ECO:0007669"/>
    <property type="project" value="InterPro"/>
</dbReference>
<dbReference type="SUPFAM" id="SSF116846">
    <property type="entry name" value="MIT domain"/>
    <property type="match status" value="1"/>
</dbReference>
<dbReference type="PROSITE" id="PS50011">
    <property type="entry name" value="PROTEIN_KINASE_DOM"/>
    <property type="match status" value="1"/>
</dbReference>
<dbReference type="Pfam" id="PF00069">
    <property type="entry name" value="Pkinase"/>
    <property type="match status" value="1"/>
</dbReference>
<dbReference type="InterPro" id="IPR001683">
    <property type="entry name" value="PX_dom"/>
</dbReference>
<dbReference type="SMART" id="SM00745">
    <property type="entry name" value="MIT"/>
    <property type="match status" value="1"/>
</dbReference>
<dbReference type="GO" id="GO:0004672">
    <property type="term" value="F:protein kinase activity"/>
    <property type="evidence" value="ECO:0007669"/>
    <property type="project" value="InterPro"/>
</dbReference>
<dbReference type="PANTHER" id="PTHR15508:SF8">
    <property type="entry name" value="LD24550P"/>
    <property type="match status" value="1"/>
</dbReference>
<dbReference type="Pfam" id="PF00787">
    <property type="entry name" value="PX"/>
    <property type="match status" value="1"/>
</dbReference>
<dbReference type="AlphaFoldDB" id="A0A6L2PQA2"/>
<protein>
    <recommendedName>
        <fullName evidence="6">Protein kinase domain-containing protein</fullName>
    </recommendedName>
</protein>
<feature type="compositionally biased region" description="Polar residues" evidence="1">
    <location>
        <begin position="302"/>
        <end position="314"/>
    </location>
</feature>
<keyword evidence="5" id="KW-1185">Reference proteome</keyword>
<dbReference type="Gene3D" id="1.10.510.10">
    <property type="entry name" value="Transferase(Phosphotransferase) domain 1"/>
    <property type="match status" value="1"/>
</dbReference>
<evidence type="ECO:0000313" key="4">
    <source>
        <dbReference type="EMBL" id="GFG32655.1"/>
    </source>
</evidence>
<feature type="region of interest" description="Disordered" evidence="1">
    <location>
        <begin position="574"/>
        <end position="601"/>
    </location>
</feature>
<name>A0A6L2PQA2_COPFO</name>
<dbReference type="InterPro" id="IPR036181">
    <property type="entry name" value="MIT_dom_sf"/>
</dbReference>
<dbReference type="SMART" id="SM00220">
    <property type="entry name" value="S_TKc"/>
    <property type="match status" value="1"/>
</dbReference>
<dbReference type="InParanoid" id="A0A6L2PQA2"/>
<feature type="compositionally biased region" description="Low complexity" evidence="1">
    <location>
        <begin position="202"/>
        <end position="211"/>
    </location>
</feature>